<name>A0A0K1Q3Z1_9BACT</name>
<dbReference type="Proteomes" id="UP000064967">
    <property type="component" value="Chromosome"/>
</dbReference>
<proteinExistence type="predicted"/>
<dbReference type="SUPFAM" id="SSF48695">
    <property type="entry name" value="Multiheme cytochromes"/>
    <property type="match status" value="1"/>
</dbReference>
<dbReference type="EMBL" id="CP012333">
    <property type="protein sequence ID" value="AKV00468.1"/>
    <property type="molecule type" value="Genomic_DNA"/>
</dbReference>
<accession>A0A0K1Q3Z1</accession>
<protein>
    <submittedName>
        <fullName evidence="1">Uncharacterized protein</fullName>
    </submittedName>
</protein>
<organism evidence="1 2">
    <name type="scientific">Labilithrix luteola</name>
    <dbReference type="NCBI Taxonomy" id="1391654"/>
    <lineage>
        <taxon>Bacteria</taxon>
        <taxon>Pseudomonadati</taxon>
        <taxon>Myxococcota</taxon>
        <taxon>Polyangia</taxon>
        <taxon>Polyangiales</taxon>
        <taxon>Labilitrichaceae</taxon>
        <taxon>Labilithrix</taxon>
    </lineage>
</organism>
<sequence>MKNADKGHINYTGTNGAASEVSYAGASTIGRIHCTTCHQFDQTNDPHVTGSYKPGQAPLRVAGGASDTVYIEKSPAGSTTPEGQALSYRAANLCFFCHKSRKDATLYVTASNTISTRWGPHEGPQADIYSGKGGYPLLQTGETYGVSQHTTLQNGCVDCHMQPVAENGNTPDHTMKPKITLCKTCHTTYTGTDFNINGGRGVVRTGLFELEKLLSDANLITRTGAAPYPALTTDELADGQFHLDQARPGTLDAQAAGALYNYFLIARGRDLGVHNPLYTRQLLWDSIRVIRAKYSSGSPQFLPSRPPS</sequence>
<evidence type="ECO:0000313" key="2">
    <source>
        <dbReference type="Proteomes" id="UP000064967"/>
    </source>
</evidence>
<dbReference type="AlphaFoldDB" id="A0A0K1Q3Z1"/>
<dbReference type="InterPro" id="IPR036280">
    <property type="entry name" value="Multihaem_cyt_sf"/>
</dbReference>
<gene>
    <name evidence="1" type="ORF">AKJ09_07131</name>
</gene>
<keyword evidence="2" id="KW-1185">Reference proteome</keyword>
<dbReference type="KEGG" id="llu:AKJ09_07131"/>
<evidence type="ECO:0000313" key="1">
    <source>
        <dbReference type="EMBL" id="AKV00468.1"/>
    </source>
</evidence>
<reference evidence="1 2" key="1">
    <citation type="submission" date="2015-08" db="EMBL/GenBank/DDBJ databases">
        <authorList>
            <person name="Babu N.S."/>
            <person name="Beckwith C.J."/>
            <person name="Beseler K.G."/>
            <person name="Brison A."/>
            <person name="Carone J.V."/>
            <person name="Caskin T.P."/>
            <person name="Diamond M."/>
            <person name="Durham M.E."/>
            <person name="Foxe J.M."/>
            <person name="Go M."/>
            <person name="Henderson B.A."/>
            <person name="Jones I.B."/>
            <person name="McGettigan J.A."/>
            <person name="Micheletti S.J."/>
            <person name="Nasrallah M.E."/>
            <person name="Ortiz D."/>
            <person name="Piller C.R."/>
            <person name="Privatt S.R."/>
            <person name="Schneider S.L."/>
            <person name="Sharp S."/>
            <person name="Smith T.C."/>
            <person name="Stanton J.D."/>
            <person name="Ullery H.E."/>
            <person name="Wilson R.J."/>
            <person name="Serrano M.G."/>
            <person name="Buck G."/>
            <person name="Lee V."/>
            <person name="Wang Y."/>
            <person name="Carvalho R."/>
            <person name="Voegtly L."/>
            <person name="Shi R."/>
            <person name="Duckworth R."/>
            <person name="Johnson A."/>
            <person name="Loviza R."/>
            <person name="Walstead R."/>
            <person name="Shah Z."/>
            <person name="Kiflezghi M."/>
            <person name="Wade K."/>
            <person name="Ball S.L."/>
            <person name="Bradley K.W."/>
            <person name="Asai D.J."/>
            <person name="Bowman C.A."/>
            <person name="Russell D.A."/>
            <person name="Pope W.H."/>
            <person name="Jacobs-Sera D."/>
            <person name="Hendrix R.W."/>
            <person name="Hatfull G.F."/>
        </authorList>
    </citation>
    <scope>NUCLEOTIDE SEQUENCE [LARGE SCALE GENOMIC DNA]</scope>
    <source>
        <strain evidence="1 2">DSM 27648</strain>
    </source>
</reference>